<dbReference type="AlphaFoldDB" id="K7AFZ1"/>
<gene>
    <name evidence="2" type="ORF">C427_3103</name>
</gene>
<evidence type="ECO:0000313" key="2">
    <source>
        <dbReference type="EMBL" id="AGH45212.1"/>
    </source>
</evidence>
<dbReference type="eggNOG" id="ENOG5032UP0">
    <property type="taxonomic scope" value="Bacteria"/>
</dbReference>
<sequence length="148" mass="17224">MKTFITKPSVLICLLSLLSFNTLAADERVFKNGDYWEVSSITVVDGQWLNYAKHLSTKWRDSQEFAKSKGWINGYKVIINQYPRDGEPDMYLITMFETMATKAQDDERYKAYMQWSKSTIAKLEESSGERVVMRHLSGNALMREVTFR</sequence>
<dbReference type="KEGG" id="gps:C427_3103"/>
<feature type="chain" id="PRO_5003899091" description="NIPSNAP domain-containing protein" evidence="1">
    <location>
        <begin position="25"/>
        <end position="148"/>
    </location>
</feature>
<protein>
    <recommendedName>
        <fullName evidence="4">NIPSNAP domain-containing protein</fullName>
    </recommendedName>
</protein>
<dbReference type="Proteomes" id="UP000011864">
    <property type="component" value="Chromosome"/>
</dbReference>
<dbReference type="RefSeq" id="WP_007641739.1">
    <property type="nucleotide sequence ID" value="NC_020514.1"/>
</dbReference>
<accession>K7AFZ1</accession>
<reference evidence="2 3" key="1">
    <citation type="journal article" date="2013" name="Genome Announc.">
        <title>Complete Genome Sequence of Glaciecola psychrophila Strain 170T.</title>
        <authorList>
            <person name="Yin J."/>
            <person name="Chen J."/>
            <person name="Liu G."/>
            <person name="Yu Y."/>
            <person name="Song L."/>
            <person name="Wang X."/>
            <person name="Qu X."/>
        </authorList>
    </citation>
    <scope>NUCLEOTIDE SEQUENCE [LARGE SCALE GENOMIC DNA]</scope>
    <source>
        <strain evidence="2 3">170</strain>
    </source>
</reference>
<proteinExistence type="predicted"/>
<evidence type="ECO:0008006" key="4">
    <source>
        <dbReference type="Google" id="ProtNLM"/>
    </source>
</evidence>
<feature type="signal peptide" evidence="1">
    <location>
        <begin position="1"/>
        <end position="24"/>
    </location>
</feature>
<dbReference type="EMBL" id="CP003837">
    <property type="protein sequence ID" value="AGH45212.1"/>
    <property type="molecule type" value="Genomic_DNA"/>
</dbReference>
<keyword evidence="3" id="KW-1185">Reference proteome</keyword>
<evidence type="ECO:0000313" key="3">
    <source>
        <dbReference type="Proteomes" id="UP000011864"/>
    </source>
</evidence>
<dbReference type="HOGENOM" id="CLU_1794515_0_0_6"/>
<evidence type="ECO:0000256" key="1">
    <source>
        <dbReference type="SAM" id="SignalP"/>
    </source>
</evidence>
<keyword evidence="1" id="KW-0732">Signal</keyword>
<name>K7AFZ1_9ALTE</name>
<dbReference type="OrthoDB" id="5985781at2"/>
<organism evidence="2 3">
    <name type="scientific">Paraglaciecola psychrophila 170</name>
    <dbReference type="NCBI Taxonomy" id="1129794"/>
    <lineage>
        <taxon>Bacteria</taxon>
        <taxon>Pseudomonadati</taxon>
        <taxon>Pseudomonadota</taxon>
        <taxon>Gammaproteobacteria</taxon>
        <taxon>Alteromonadales</taxon>
        <taxon>Alteromonadaceae</taxon>
        <taxon>Paraglaciecola</taxon>
    </lineage>
</organism>
<dbReference type="PATRIC" id="fig|1129794.4.peg.3086"/>